<sequence>MEENIRVLSAERDRLGGFVDTYKRILNPVRRLPGDVMREIFLASLDPGKEVYPGANQHDSLSPKKMPWTLGQVSRRWREAALSCPSLWSFIGIEFPEIELTRAWSEGMGAQLGRQLRRSGTSMLSISLHSMHHWDAQAFSLLLTAICSHSSRWETLRVNLDLPQLHSLGTFIEGELPNLRRLRLSFERRLSSLQLATINVFDIAPKLYDITIPATNGLERLPIPWSQITQFRSLTPAIPEMANYSFLQTPPRLTSLFIRASVFDPTTTEVILPSLRVLTIDVLGLRNTSFVERLLGRINGPNLQELRVNASNVQSFQIVIPLRVGQTLRSFCLGGRNLGAVDWTLLFRSMPVLESLSLCEGWWRILHNLGIRNSSSGRLELLPRLRDIGLYTNSRSPILDEHSLFYLLESRFDQYDASTGTNELRLQKVRIHCPNVLLQGNILQRLEAMASRGLQIDISPKDWTDFFPGF</sequence>
<proteinExistence type="predicted"/>
<evidence type="ECO:0000313" key="2">
    <source>
        <dbReference type="Proteomes" id="UP001465976"/>
    </source>
</evidence>
<dbReference type="Gene3D" id="3.80.10.10">
    <property type="entry name" value="Ribonuclease Inhibitor"/>
    <property type="match status" value="1"/>
</dbReference>
<dbReference type="InterPro" id="IPR032675">
    <property type="entry name" value="LRR_dom_sf"/>
</dbReference>
<dbReference type="SUPFAM" id="SSF52058">
    <property type="entry name" value="L domain-like"/>
    <property type="match status" value="1"/>
</dbReference>
<name>A0ABR3FL21_9AGAR</name>
<protein>
    <recommendedName>
        <fullName evidence="3">F-box domain-containing protein</fullName>
    </recommendedName>
</protein>
<accession>A0ABR3FL21</accession>
<evidence type="ECO:0008006" key="3">
    <source>
        <dbReference type="Google" id="ProtNLM"/>
    </source>
</evidence>
<organism evidence="1 2">
    <name type="scientific">Marasmius crinis-equi</name>
    <dbReference type="NCBI Taxonomy" id="585013"/>
    <lineage>
        <taxon>Eukaryota</taxon>
        <taxon>Fungi</taxon>
        <taxon>Dikarya</taxon>
        <taxon>Basidiomycota</taxon>
        <taxon>Agaricomycotina</taxon>
        <taxon>Agaricomycetes</taxon>
        <taxon>Agaricomycetidae</taxon>
        <taxon>Agaricales</taxon>
        <taxon>Marasmiineae</taxon>
        <taxon>Marasmiaceae</taxon>
        <taxon>Marasmius</taxon>
    </lineage>
</organism>
<dbReference type="Proteomes" id="UP001465976">
    <property type="component" value="Unassembled WGS sequence"/>
</dbReference>
<gene>
    <name evidence="1" type="ORF">V5O48_006080</name>
</gene>
<evidence type="ECO:0000313" key="1">
    <source>
        <dbReference type="EMBL" id="KAL0575907.1"/>
    </source>
</evidence>
<reference evidence="1 2" key="1">
    <citation type="submission" date="2024-02" db="EMBL/GenBank/DDBJ databases">
        <title>A draft genome for the cacao thread blight pathogen Marasmius crinis-equi.</title>
        <authorList>
            <person name="Cohen S.P."/>
            <person name="Baruah I.K."/>
            <person name="Amoako-Attah I."/>
            <person name="Bukari Y."/>
            <person name="Meinhardt L.W."/>
            <person name="Bailey B.A."/>
        </authorList>
    </citation>
    <scope>NUCLEOTIDE SEQUENCE [LARGE SCALE GENOMIC DNA]</scope>
    <source>
        <strain evidence="1 2">GH-76</strain>
    </source>
</reference>
<comment type="caution">
    <text evidence="1">The sequence shown here is derived from an EMBL/GenBank/DDBJ whole genome shotgun (WGS) entry which is preliminary data.</text>
</comment>
<dbReference type="EMBL" id="JBAHYK010000264">
    <property type="protein sequence ID" value="KAL0575907.1"/>
    <property type="molecule type" value="Genomic_DNA"/>
</dbReference>
<keyword evidence="2" id="KW-1185">Reference proteome</keyword>